<feature type="region of interest" description="Disordered" evidence="1">
    <location>
        <begin position="81"/>
        <end position="100"/>
    </location>
</feature>
<sequence>MNDEILVHISTPATRKNDDLFRSLTAAYTEFVPRVRYREEPRYEAIGPEPSVGSEGGLPWTDHVETSMLSTSKDSYGSFPSHLFSGGQADNQSDGSVPTGSRLARLDRIQARWMEQITPKSTFVMKEQQSNRGPHSPKDFSTAFIEDTQLGAQALQSQLHDSHATTSEGTSNDEASSEASQPEKNLAQELGEVTGSTSTEVPVVPNRFSSVHARAQESRTVDLPTNPPDSSKPTPRTARVSKYAPTSTEPAPLSQEDFSKLPTDAYPPAPKITVECPGKLPSQITKHLAAIKVQNPKRFKPSAKRRAPKHDDRGYWMVDCSGWPTSLQHEFWTALCENVASGRLGWGTTLHRENSSSDSLGVVRLYSWAEVVEHMWLLLWLCSRGHIAGSSSRWIDADGKAVFEVL</sequence>
<dbReference type="OrthoDB" id="5395975at2759"/>
<evidence type="ECO:0000313" key="2">
    <source>
        <dbReference type="EMBL" id="KAF2030012.1"/>
    </source>
</evidence>
<organism evidence="2 3">
    <name type="scientific">Setomelanomma holmii</name>
    <dbReference type="NCBI Taxonomy" id="210430"/>
    <lineage>
        <taxon>Eukaryota</taxon>
        <taxon>Fungi</taxon>
        <taxon>Dikarya</taxon>
        <taxon>Ascomycota</taxon>
        <taxon>Pezizomycotina</taxon>
        <taxon>Dothideomycetes</taxon>
        <taxon>Pleosporomycetidae</taxon>
        <taxon>Pleosporales</taxon>
        <taxon>Pleosporineae</taxon>
        <taxon>Phaeosphaeriaceae</taxon>
        <taxon>Setomelanomma</taxon>
    </lineage>
</organism>
<gene>
    <name evidence="2" type="ORF">EK21DRAFT_66474</name>
</gene>
<evidence type="ECO:0000313" key="3">
    <source>
        <dbReference type="Proteomes" id="UP000799777"/>
    </source>
</evidence>
<feature type="region of interest" description="Disordered" evidence="1">
    <location>
        <begin position="214"/>
        <end position="266"/>
    </location>
</feature>
<comment type="caution">
    <text evidence="2">The sequence shown here is derived from an EMBL/GenBank/DDBJ whole genome shotgun (WGS) entry which is preliminary data.</text>
</comment>
<dbReference type="AlphaFoldDB" id="A0A9P4H9I4"/>
<evidence type="ECO:0000256" key="1">
    <source>
        <dbReference type="SAM" id="MobiDB-lite"/>
    </source>
</evidence>
<dbReference type="EMBL" id="ML978194">
    <property type="protein sequence ID" value="KAF2030012.1"/>
    <property type="molecule type" value="Genomic_DNA"/>
</dbReference>
<name>A0A9P4H9I4_9PLEO</name>
<reference evidence="2" key="1">
    <citation type="journal article" date="2020" name="Stud. Mycol.">
        <title>101 Dothideomycetes genomes: a test case for predicting lifestyles and emergence of pathogens.</title>
        <authorList>
            <person name="Haridas S."/>
            <person name="Albert R."/>
            <person name="Binder M."/>
            <person name="Bloem J."/>
            <person name="Labutti K."/>
            <person name="Salamov A."/>
            <person name="Andreopoulos B."/>
            <person name="Baker S."/>
            <person name="Barry K."/>
            <person name="Bills G."/>
            <person name="Bluhm B."/>
            <person name="Cannon C."/>
            <person name="Castanera R."/>
            <person name="Culley D."/>
            <person name="Daum C."/>
            <person name="Ezra D."/>
            <person name="Gonzalez J."/>
            <person name="Henrissat B."/>
            <person name="Kuo A."/>
            <person name="Liang C."/>
            <person name="Lipzen A."/>
            <person name="Lutzoni F."/>
            <person name="Magnuson J."/>
            <person name="Mondo S."/>
            <person name="Nolan M."/>
            <person name="Ohm R."/>
            <person name="Pangilinan J."/>
            <person name="Park H.-J."/>
            <person name="Ramirez L."/>
            <person name="Alfaro M."/>
            <person name="Sun H."/>
            <person name="Tritt A."/>
            <person name="Yoshinaga Y."/>
            <person name="Zwiers L.-H."/>
            <person name="Turgeon B."/>
            <person name="Goodwin S."/>
            <person name="Spatafora J."/>
            <person name="Crous P."/>
            <person name="Grigoriev I."/>
        </authorList>
    </citation>
    <scope>NUCLEOTIDE SEQUENCE</scope>
    <source>
        <strain evidence="2">CBS 110217</strain>
    </source>
</reference>
<feature type="compositionally biased region" description="Polar residues" evidence="1">
    <location>
        <begin position="88"/>
        <end position="99"/>
    </location>
</feature>
<accession>A0A9P4H9I4</accession>
<keyword evidence="3" id="KW-1185">Reference proteome</keyword>
<protein>
    <submittedName>
        <fullName evidence="2">Uncharacterized protein</fullName>
    </submittedName>
</protein>
<proteinExistence type="predicted"/>
<feature type="region of interest" description="Disordered" evidence="1">
    <location>
        <begin position="120"/>
        <end position="141"/>
    </location>
</feature>
<feature type="region of interest" description="Disordered" evidence="1">
    <location>
        <begin position="155"/>
        <end position="183"/>
    </location>
</feature>
<dbReference type="Proteomes" id="UP000799777">
    <property type="component" value="Unassembled WGS sequence"/>
</dbReference>